<accession>W4FK37</accession>
<dbReference type="OrthoDB" id="128050at2759"/>
<reference evidence="2" key="1">
    <citation type="submission" date="2013-12" db="EMBL/GenBank/DDBJ databases">
        <title>The Genome Sequence of Aphanomyces astaci APO3.</title>
        <authorList>
            <consortium name="The Broad Institute Genomics Platform"/>
            <person name="Russ C."/>
            <person name="Tyler B."/>
            <person name="van West P."/>
            <person name="Dieguez-Uribeondo J."/>
            <person name="Young S.K."/>
            <person name="Zeng Q."/>
            <person name="Gargeya S."/>
            <person name="Fitzgerald M."/>
            <person name="Abouelleil A."/>
            <person name="Alvarado L."/>
            <person name="Chapman S.B."/>
            <person name="Gainer-Dewar J."/>
            <person name="Goldberg J."/>
            <person name="Griggs A."/>
            <person name="Gujja S."/>
            <person name="Hansen M."/>
            <person name="Howarth C."/>
            <person name="Imamovic A."/>
            <person name="Ireland A."/>
            <person name="Larimer J."/>
            <person name="McCowan C."/>
            <person name="Murphy C."/>
            <person name="Pearson M."/>
            <person name="Poon T.W."/>
            <person name="Priest M."/>
            <person name="Roberts A."/>
            <person name="Saif S."/>
            <person name="Shea T."/>
            <person name="Sykes S."/>
            <person name="Wortman J."/>
            <person name="Nusbaum C."/>
            <person name="Birren B."/>
        </authorList>
    </citation>
    <scope>NUCLEOTIDE SEQUENCE [LARGE SCALE GENOMIC DNA]</scope>
    <source>
        <strain evidence="2">APO3</strain>
    </source>
</reference>
<dbReference type="GeneID" id="20817998"/>
<gene>
    <name evidence="2" type="ORF">H257_16002</name>
</gene>
<sequence length="524" mass="60755">MDSARVDEFRATLPEYGITHKNVIKCNMHHDGPDLSLAKHHVMTLVKTKHSHYGAQVTLEMKNALATWIDDDPKHNPKTLFKMLKASIGQERFGGMPCPNLKQVQYAVHYMRPKDLLHKSTVPAAIEELMKWRLTDNVEDQVAHKPFVFGVEEEAGRFELATVTTQRRPSYVTTFSKNVLGYPMFVFGYSDMVGSFHLLCVCITSQRTHADVAWLLRSLKEKFTSLLNYAWGPTRLMGDEDKAQFLGITNALQPELPLLEYLMCFFHVLKNCYDKRQGMTSEEWTSVTFDIYLLHMSTSEADLVNNMDTAHANWEGNRTLRKFRTYFFNTWLPYDAVYSTNRGPRFWKWQVFHSHRGCSYTNNPNEHFNRKLKDAIGRVKKHVPHLVQEVAKLRMKKYFKRVRPVTWRVLHLPEEIAEGEQDEDIPRRAWHYNSVSRNVQRLESHNQPDIGWLVQQVPAPVLLQCQCLHWTRDGICSHAIMVATQTGMVLPGMERGAQNLVSRIRRGNAEANVFPLRGDRNMQN</sequence>
<evidence type="ECO:0000313" key="2">
    <source>
        <dbReference type="EMBL" id="ETV67877.1"/>
    </source>
</evidence>
<dbReference type="Pfam" id="PF10551">
    <property type="entry name" value="MULE"/>
    <property type="match status" value="1"/>
</dbReference>
<name>W4FK37_APHAT</name>
<dbReference type="RefSeq" id="XP_009842622.1">
    <property type="nucleotide sequence ID" value="XM_009844320.1"/>
</dbReference>
<organism evidence="2">
    <name type="scientific">Aphanomyces astaci</name>
    <name type="common">Crayfish plague agent</name>
    <dbReference type="NCBI Taxonomy" id="112090"/>
    <lineage>
        <taxon>Eukaryota</taxon>
        <taxon>Sar</taxon>
        <taxon>Stramenopiles</taxon>
        <taxon>Oomycota</taxon>
        <taxon>Saprolegniomycetes</taxon>
        <taxon>Saprolegniales</taxon>
        <taxon>Verrucalvaceae</taxon>
        <taxon>Aphanomyces</taxon>
    </lineage>
</organism>
<dbReference type="InterPro" id="IPR018289">
    <property type="entry name" value="MULE_transposase_dom"/>
</dbReference>
<dbReference type="AlphaFoldDB" id="W4FK37"/>
<protein>
    <recommendedName>
        <fullName evidence="1">MULE transposase domain-containing protein</fullName>
    </recommendedName>
</protein>
<dbReference type="VEuPathDB" id="FungiDB:H257_16002"/>
<proteinExistence type="predicted"/>
<dbReference type="EMBL" id="KI913191">
    <property type="protein sequence ID" value="ETV67877.1"/>
    <property type="molecule type" value="Genomic_DNA"/>
</dbReference>
<feature type="domain" description="MULE transposase" evidence="1">
    <location>
        <begin position="173"/>
        <end position="271"/>
    </location>
</feature>
<evidence type="ECO:0000259" key="1">
    <source>
        <dbReference type="Pfam" id="PF10551"/>
    </source>
</evidence>